<evidence type="ECO:0000256" key="1">
    <source>
        <dbReference type="PROSITE-ProRule" id="PRU00042"/>
    </source>
</evidence>
<keyword evidence="1" id="KW-0479">Metal-binding</keyword>
<sequence length="128" mass="15665">MARFKCEICNRRYRMKSLYILHIRFEHPEEARKICTSCATIHSSNGKLFKHIRRENHLECNVCEGRFDTFYLLLGHYITRHQGYQDQHEGEVYECFECERIDHFPEIIIEHWYRVHGSYHIGRLFCLR</sequence>
<proteinExistence type="predicted"/>
<evidence type="ECO:0000259" key="2">
    <source>
        <dbReference type="PROSITE" id="PS50157"/>
    </source>
</evidence>
<dbReference type="GO" id="GO:0008270">
    <property type="term" value="F:zinc ion binding"/>
    <property type="evidence" value="ECO:0007669"/>
    <property type="project" value="UniProtKB-KW"/>
</dbReference>
<evidence type="ECO:0000313" key="4">
    <source>
        <dbReference type="Proteomes" id="UP000321570"/>
    </source>
</evidence>
<dbReference type="EMBL" id="CABIJS010000697">
    <property type="protein sequence ID" value="VUZ55963.1"/>
    <property type="molecule type" value="Genomic_DNA"/>
</dbReference>
<reference evidence="3 4" key="1">
    <citation type="submission" date="2019-07" db="EMBL/GenBank/DDBJ databases">
        <authorList>
            <person name="Jastrzebski P J."/>
            <person name="Paukszto L."/>
            <person name="Jastrzebski P J."/>
        </authorList>
    </citation>
    <scope>NUCLEOTIDE SEQUENCE [LARGE SCALE GENOMIC DNA]</scope>
    <source>
        <strain evidence="3 4">WMS-il1</strain>
    </source>
</reference>
<organism evidence="3 4">
    <name type="scientific">Hymenolepis diminuta</name>
    <name type="common">Rat tapeworm</name>
    <dbReference type="NCBI Taxonomy" id="6216"/>
    <lineage>
        <taxon>Eukaryota</taxon>
        <taxon>Metazoa</taxon>
        <taxon>Spiralia</taxon>
        <taxon>Lophotrochozoa</taxon>
        <taxon>Platyhelminthes</taxon>
        <taxon>Cestoda</taxon>
        <taxon>Eucestoda</taxon>
        <taxon>Cyclophyllidea</taxon>
        <taxon>Hymenolepididae</taxon>
        <taxon>Hymenolepis</taxon>
    </lineage>
</organism>
<evidence type="ECO:0000313" key="3">
    <source>
        <dbReference type="EMBL" id="VUZ55963.1"/>
    </source>
</evidence>
<name>A0A564ZA96_HYMDI</name>
<keyword evidence="1" id="KW-0862">Zinc</keyword>
<keyword evidence="4" id="KW-1185">Reference proteome</keyword>
<dbReference type="InterPro" id="IPR036236">
    <property type="entry name" value="Znf_C2H2_sf"/>
</dbReference>
<accession>A0A564ZA96</accession>
<feature type="domain" description="C2H2-type" evidence="2">
    <location>
        <begin position="4"/>
        <end position="32"/>
    </location>
</feature>
<protein>
    <recommendedName>
        <fullName evidence="2">C2H2-type domain-containing protein</fullName>
    </recommendedName>
</protein>
<dbReference type="InterPro" id="IPR013087">
    <property type="entry name" value="Znf_C2H2_type"/>
</dbReference>
<dbReference type="PROSITE" id="PS00028">
    <property type="entry name" value="ZINC_FINGER_C2H2_1"/>
    <property type="match status" value="2"/>
</dbReference>
<dbReference type="Gene3D" id="3.30.160.60">
    <property type="entry name" value="Classic Zinc Finger"/>
    <property type="match status" value="1"/>
</dbReference>
<dbReference type="Proteomes" id="UP000321570">
    <property type="component" value="Unassembled WGS sequence"/>
</dbReference>
<dbReference type="AlphaFoldDB" id="A0A564ZA96"/>
<dbReference type="SUPFAM" id="SSF57667">
    <property type="entry name" value="beta-beta-alpha zinc fingers"/>
    <property type="match status" value="1"/>
</dbReference>
<dbReference type="SMART" id="SM00355">
    <property type="entry name" value="ZnF_C2H2"/>
    <property type="match status" value="4"/>
</dbReference>
<dbReference type="PROSITE" id="PS50157">
    <property type="entry name" value="ZINC_FINGER_C2H2_2"/>
    <property type="match status" value="1"/>
</dbReference>
<gene>
    <name evidence="3" type="ORF">WMSIL1_LOCUS13693</name>
</gene>
<keyword evidence="1" id="KW-0863">Zinc-finger</keyword>